<dbReference type="FunFam" id="3.30.200.20:FF:000140">
    <property type="entry name" value="Leucine-rich repeat receptor-like protein kinase"/>
    <property type="match status" value="1"/>
</dbReference>
<dbReference type="PROSITE" id="PS00108">
    <property type="entry name" value="PROTEIN_KINASE_ST"/>
    <property type="match status" value="1"/>
</dbReference>
<dbReference type="OrthoDB" id="1646349at2759"/>
<keyword evidence="13 21" id="KW-1133">Transmembrane helix</keyword>
<feature type="binding site" evidence="19">
    <location>
        <position position="713"/>
    </location>
    <ligand>
        <name>ATP</name>
        <dbReference type="ChEBI" id="CHEBI:30616"/>
    </ligand>
</feature>
<dbReference type="InterPro" id="IPR001611">
    <property type="entry name" value="Leu-rich_rpt"/>
</dbReference>
<dbReference type="SMART" id="SM00220">
    <property type="entry name" value="S_TKc"/>
    <property type="match status" value="1"/>
</dbReference>
<organism evidence="23 24">
    <name type="scientific">Corymbia citriodora subsp. variegata</name>
    <dbReference type="NCBI Taxonomy" id="360336"/>
    <lineage>
        <taxon>Eukaryota</taxon>
        <taxon>Viridiplantae</taxon>
        <taxon>Streptophyta</taxon>
        <taxon>Embryophyta</taxon>
        <taxon>Tracheophyta</taxon>
        <taxon>Spermatophyta</taxon>
        <taxon>Magnoliopsida</taxon>
        <taxon>eudicotyledons</taxon>
        <taxon>Gunneridae</taxon>
        <taxon>Pentapetalae</taxon>
        <taxon>rosids</taxon>
        <taxon>malvids</taxon>
        <taxon>Myrtales</taxon>
        <taxon>Myrtaceae</taxon>
        <taxon>Myrtoideae</taxon>
        <taxon>Eucalypteae</taxon>
        <taxon>Corymbia</taxon>
    </lineage>
</organism>
<dbReference type="Pfam" id="PF11721">
    <property type="entry name" value="Malectin"/>
    <property type="match status" value="1"/>
</dbReference>
<evidence type="ECO:0000256" key="13">
    <source>
        <dbReference type="ARBA" id="ARBA00022989"/>
    </source>
</evidence>
<keyword evidence="4" id="KW-0597">Phosphoprotein</keyword>
<dbReference type="Proteomes" id="UP000806378">
    <property type="component" value="Unassembled WGS sequence"/>
</dbReference>
<dbReference type="InterPro" id="IPR021720">
    <property type="entry name" value="Malectin_dom"/>
</dbReference>
<evidence type="ECO:0000256" key="8">
    <source>
        <dbReference type="ARBA" id="ARBA00022729"/>
    </source>
</evidence>
<keyword evidence="10 19" id="KW-0547">Nucleotide-binding</keyword>
<comment type="subcellular location">
    <subcellularLocation>
        <location evidence="1">Membrane</location>
        <topology evidence="1">Single-pass type I membrane protein</topology>
    </subcellularLocation>
</comment>
<dbReference type="GO" id="GO:0005524">
    <property type="term" value="F:ATP binding"/>
    <property type="evidence" value="ECO:0007669"/>
    <property type="project" value="UniProtKB-UniRule"/>
</dbReference>
<name>A0A8T0CPY6_CORYI</name>
<dbReference type="GO" id="GO:0004674">
    <property type="term" value="F:protein serine/threonine kinase activity"/>
    <property type="evidence" value="ECO:0007669"/>
    <property type="project" value="UniProtKB-KW"/>
</dbReference>
<keyword evidence="7 21" id="KW-0812">Transmembrane</keyword>
<dbReference type="AlphaFoldDB" id="A0A8T0CPY6"/>
<keyword evidence="15" id="KW-0675">Receptor</keyword>
<dbReference type="Gene3D" id="1.10.510.10">
    <property type="entry name" value="Transferase(Phosphotransferase) domain 1"/>
    <property type="match status" value="1"/>
</dbReference>
<dbReference type="FunFam" id="3.80.10.10:FF:000766">
    <property type="entry name" value="Os05g0263100 protein"/>
    <property type="match status" value="1"/>
</dbReference>
<evidence type="ECO:0000256" key="20">
    <source>
        <dbReference type="SAM" id="MobiDB-lite"/>
    </source>
</evidence>
<evidence type="ECO:0000256" key="10">
    <source>
        <dbReference type="ARBA" id="ARBA00022741"/>
    </source>
</evidence>
<feature type="region of interest" description="Disordered" evidence="20">
    <location>
        <begin position="986"/>
        <end position="1009"/>
    </location>
</feature>
<comment type="catalytic activity">
    <reaction evidence="18">
        <text>L-seryl-[protein] + ATP = O-phospho-L-seryl-[protein] + ADP + H(+)</text>
        <dbReference type="Rhea" id="RHEA:17989"/>
        <dbReference type="Rhea" id="RHEA-COMP:9863"/>
        <dbReference type="Rhea" id="RHEA-COMP:11604"/>
        <dbReference type="ChEBI" id="CHEBI:15378"/>
        <dbReference type="ChEBI" id="CHEBI:29999"/>
        <dbReference type="ChEBI" id="CHEBI:30616"/>
        <dbReference type="ChEBI" id="CHEBI:83421"/>
        <dbReference type="ChEBI" id="CHEBI:456216"/>
        <dbReference type="EC" id="2.7.11.1"/>
    </reaction>
</comment>
<keyword evidence="8" id="KW-0732">Signal</keyword>
<dbReference type="Gene3D" id="2.60.120.430">
    <property type="entry name" value="Galactose-binding lectin"/>
    <property type="match status" value="1"/>
</dbReference>
<feature type="transmembrane region" description="Helical" evidence="21">
    <location>
        <begin position="625"/>
        <end position="648"/>
    </location>
</feature>
<comment type="catalytic activity">
    <reaction evidence="17">
        <text>L-threonyl-[protein] + ATP = O-phospho-L-threonyl-[protein] + ADP + H(+)</text>
        <dbReference type="Rhea" id="RHEA:46608"/>
        <dbReference type="Rhea" id="RHEA-COMP:11060"/>
        <dbReference type="Rhea" id="RHEA-COMP:11605"/>
        <dbReference type="ChEBI" id="CHEBI:15378"/>
        <dbReference type="ChEBI" id="CHEBI:30013"/>
        <dbReference type="ChEBI" id="CHEBI:30616"/>
        <dbReference type="ChEBI" id="CHEBI:61977"/>
        <dbReference type="ChEBI" id="CHEBI:456216"/>
        <dbReference type="EC" id="2.7.11.1"/>
    </reaction>
</comment>
<dbReference type="InterPro" id="IPR003591">
    <property type="entry name" value="Leu-rich_rpt_typical-subtyp"/>
</dbReference>
<dbReference type="Pfam" id="PF07714">
    <property type="entry name" value="PK_Tyr_Ser-Thr"/>
    <property type="match status" value="1"/>
</dbReference>
<evidence type="ECO:0000256" key="18">
    <source>
        <dbReference type="ARBA" id="ARBA00048679"/>
    </source>
</evidence>
<keyword evidence="9" id="KW-0677">Repeat</keyword>
<dbReference type="PANTHER" id="PTHR48006">
    <property type="entry name" value="LEUCINE-RICH REPEAT-CONTAINING PROTEIN DDB_G0281931-RELATED"/>
    <property type="match status" value="1"/>
</dbReference>
<keyword evidence="11" id="KW-0418">Kinase</keyword>
<evidence type="ECO:0000256" key="15">
    <source>
        <dbReference type="ARBA" id="ARBA00023170"/>
    </source>
</evidence>
<gene>
    <name evidence="23" type="ORF">BT93_L0342</name>
</gene>
<dbReference type="GO" id="GO:0005886">
    <property type="term" value="C:plasma membrane"/>
    <property type="evidence" value="ECO:0007669"/>
    <property type="project" value="TreeGrafter"/>
</dbReference>
<evidence type="ECO:0000256" key="9">
    <source>
        <dbReference type="ARBA" id="ARBA00022737"/>
    </source>
</evidence>
<reference evidence="23" key="1">
    <citation type="submission" date="2020-05" db="EMBL/GenBank/DDBJ databases">
        <title>WGS assembly of Corymbia citriodora subspecies variegata.</title>
        <authorList>
            <person name="Barry K."/>
            <person name="Hundley H."/>
            <person name="Shu S."/>
            <person name="Jenkins J."/>
            <person name="Grimwood J."/>
            <person name="Baten A."/>
        </authorList>
    </citation>
    <scope>NUCLEOTIDE SEQUENCE</scope>
    <source>
        <strain evidence="23">CV2-018</strain>
    </source>
</reference>
<dbReference type="FunFam" id="1.10.510.10:FF:000044">
    <property type="entry name" value="Putative LRR receptor-like serine/threonine-protein kinase"/>
    <property type="match status" value="1"/>
</dbReference>
<evidence type="ECO:0000256" key="19">
    <source>
        <dbReference type="PROSITE-ProRule" id="PRU10141"/>
    </source>
</evidence>
<evidence type="ECO:0000256" key="5">
    <source>
        <dbReference type="ARBA" id="ARBA00022614"/>
    </source>
</evidence>
<comment type="caution">
    <text evidence="23">The sequence shown here is derived from an EMBL/GenBank/DDBJ whole genome shotgun (WGS) entry which is preliminary data.</text>
</comment>
<keyword evidence="6" id="KW-0808">Transferase</keyword>
<evidence type="ECO:0000256" key="16">
    <source>
        <dbReference type="ARBA" id="ARBA00023180"/>
    </source>
</evidence>
<keyword evidence="24" id="KW-1185">Reference proteome</keyword>
<dbReference type="CDD" id="cd14066">
    <property type="entry name" value="STKc_IRAK"/>
    <property type="match status" value="1"/>
</dbReference>
<evidence type="ECO:0000256" key="17">
    <source>
        <dbReference type="ARBA" id="ARBA00047899"/>
    </source>
</evidence>
<evidence type="ECO:0000313" key="23">
    <source>
        <dbReference type="EMBL" id="KAF7849728.1"/>
    </source>
</evidence>
<protein>
    <recommendedName>
        <fullName evidence="2">non-specific serine/threonine protein kinase</fullName>
        <ecNumber evidence="2">2.7.11.1</ecNumber>
    </recommendedName>
</protein>
<evidence type="ECO:0000313" key="24">
    <source>
        <dbReference type="Proteomes" id="UP000806378"/>
    </source>
</evidence>
<evidence type="ECO:0000256" key="3">
    <source>
        <dbReference type="ARBA" id="ARBA00022527"/>
    </source>
</evidence>
<evidence type="ECO:0000256" key="2">
    <source>
        <dbReference type="ARBA" id="ARBA00012513"/>
    </source>
</evidence>
<dbReference type="InterPro" id="IPR008271">
    <property type="entry name" value="Ser/Thr_kinase_AS"/>
</dbReference>
<dbReference type="InterPro" id="IPR032675">
    <property type="entry name" value="LRR_dom_sf"/>
</dbReference>
<dbReference type="SUPFAM" id="SSF56112">
    <property type="entry name" value="Protein kinase-like (PK-like)"/>
    <property type="match status" value="1"/>
</dbReference>
<evidence type="ECO:0000256" key="12">
    <source>
        <dbReference type="ARBA" id="ARBA00022840"/>
    </source>
</evidence>
<dbReference type="Gramene" id="rna-gnl|WGS:JABURB|Cocit.L0342.1">
    <property type="protein sequence ID" value="cds-KAF7849728.1"/>
    <property type="gene ID" value="gene-BT93_L0342"/>
</dbReference>
<keyword evidence="3" id="KW-0723">Serine/threonine-protein kinase</keyword>
<sequence>MTSFTYLLDSLNPVAEDKVSLVRVSDNAWLSCVVESMESMQLPSRFVFFLFLFIASFVWVFPDMAMAQATTDPLEVKALNRVFQQWNLAAPPNEWNISGEPCNGVALSTTSIDEAGGKPYIRCDCSYDNGSTCHITELRIHSLNVGGSIPEELWSLSYLTYLNLGLNLLTGSIPAQIGNLSSMQHLSLNANAFSGELPSEIGNLYELLAVSFAENNFSGSLPRSLGNLSKLQKLYFSSSGISGAIPSSYANLTDLNILWASDCNLTGSVPDFIGNWFKLTELRLQGNSFAGPIPSTFSKLTSLNELRVSDLSTGISTLEFLADMRNLTTLDLSFNNLNGSIPDSIFTLDSLSYLFLGSNKLSGALPSKKGTSLVYIDLSYNNLSGNFPSWVKENKQSNFVANYFTAESSNSGDLPSGWICLQRPFPCRDTGVNDSFAINSGGPLVKSSDGTSFEGDYNNDIGPASFSVSETKRWALSNVGIFTDGTNYEFTHSTSNAILNTSDRALFQTARTSASSLRYYGLGLQNGNYTVNLGFVETAFPDDSQWTSRGRRLFDIYIQGILMSKDFDIRKEVFENFVEIHLFWAGKGTCCMPSQGTYGPSISAIHVTPDFTPTFLDKRKNMMPLIAEIAVSVGVMLFLSTFVAIYFLRIRKRPSSNQETDALRIPTGALTFNYSELHNATNGFSLDNKLGQGGFGIVYKGILGDGRLVAVKKLSATSDQGNNQFLAEIATISAVQHRNLVKLYGCCVHDDKRLLVYEFLENSSLDRALFGKTSLLIDWGARYGICLGIAQGLAYLHEESRVRIVHRDVKAGNILLDSNLHPKISDFGLAKLYNDQLTHISTKIAGTIGYLAPEYAMRGHLTEKTDVFAFGVVALEIVGGKPNCAYEEEASLLDRAWHLYENERHVELVDPRLSEFREEEVKRVIHVALLCTQMQPSLRPPMSSVVATLLGRTNLIPVPSKPGYLTDNMFGSFVNMMSGTVTEGNLRNDDSSPDIILANTGEELPQSTD</sequence>
<feature type="transmembrane region" description="Helical" evidence="21">
    <location>
        <begin position="46"/>
        <end position="62"/>
    </location>
</feature>
<feature type="domain" description="Protein kinase" evidence="22">
    <location>
        <begin position="684"/>
        <end position="955"/>
    </location>
</feature>
<keyword evidence="5" id="KW-0433">Leucine-rich repeat</keyword>
<dbReference type="PANTHER" id="PTHR48006:SF62">
    <property type="entry name" value="LEUCINE-RICH REPEAT TRANSMEMBRANE PROTEIN KINASE"/>
    <property type="match status" value="1"/>
</dbReference>
<dbReference type="Pfam" id="PF00560">
    <property type="entry name" value="LRR_1"/>
    <property type="match status" value="4"/>
</dbReference>
<dbReference type="EMBL" id="MU089711">
    <property type="protein sequence ID" value="KAF7849728.1"/>
    <property type="molecule type" value="Genomic_DNA"/>
</dbReference>
<evidence type="ECO:0000256" key="14">
    <source>
        <dbReference type="ARBA" id="ARBA00023136"/>
    </source>
</evidence>
<evidence type="ECO:0000256" key="1">
    <source>
        <dbReference type="ARBA" id="ARBA00004479"/>
    </source>
</evidence>
<evidence type="ECO:0000259" key="22">
    <source>
        <dbReference type="PROSITE" id="PS50011"/>
    </source>
</evidence>
<evidence type="ECO:0000256" key="6">
    <source>
        <dbReference type="ARBA" id="ARBA00022679"/>
    </source>
</evidence>
<dbReference type="SUPFAM" id="SSF52058">
    <property type="entry name" value="L domain-like"/>
    <property type="match status" value="1"/>
</dbReference>
<dbReference type="PROSITE" id="PS50011">
    <property type="entry name" value="PROTEIN_KINASE_DOM"/>
    <property type="match status" value="1"/>
</dbReference>
<dbReference type="InterPro" id="IPR017441">
    <property type="entry name" value="Protein_kinase_ATP_BS"/>
</dbReference>
<keyword evidence="16" id="KW-0325">Glycoprotein</keyword>
<keyword evidence="12 19" id="KW-0067">ATP-binding</keyword>
<evidence type="ECO:0000256" key="11">
    <source>
        <dbReference type="ARBA" id="ARBA00022777"/>
    </source>
</evidence>
<dbReference type="InterPro" id="IPR051824">
    <property type="entry name" value="LRR_Rcpt-Like_S/T_Kinase"/>
</dbReference>
<dbReference type="Gene3D" id="3.80.10.10">
    <property type="entry name" value="Ribonuclease Inhibitor"/>
    <property type="match status" value="2"/>
</dbReference>
<dbReference type="Gene3D" id="3.30.200.20">
    <property type="entry name" value="Phosphorylase Kinase, domain 1"/>
    <property type="match status" value="1"/>
</dbReference>
<dbReference type="SMART" id="SM00369">
    <property type="entry name" value="LRR_TYP"/>
    <property type="match status" value="2"/>
</dbReference>
<evidence type="ECO:0000256" key="21">
    <source>
        <dbReference type="SAM" id="Phobius"/>
    </source>
</evidence>
<evidence type="ECO:0000256" key="7">
    <source>
        <dbReference type="ARBA" id="ARBA00022692"/>
    </source>
</evidence>
<keyword evidence="14 21" id="KW-0472">Membrane</keyword>
<dbReference type="EC" id="2.7.11.1" evidence="2"/>
<dbReference type="InterPro" id="IPR000719">
    <property type="entry name" value="Prot_kinase_dom"/>
</dbReference>
<dbReference type="PROSITE" id="PS00107">
    <property type="entry name" value="PROTEIN_KINASE_ATP"/>
    <property type="match status" value="1"/>
</dbReference>
<proteinExistence type="predicted"/>
<dbReference type="InterPro" id="IPR011009">
    <property type="entry name" value="Kinase-like_dom_sf"/>
</dbReference>
<accession>A0A8T0CPY6</accession>
<dbReference type="PROSITE" id="PS51450">
    <property type="entry name" value="LRR"/>
    <property type="match status" value="1"/>
</dbReference>
<dbReference type="InterPro" id="IPR001245">
    <property type="entry name" value="Ser-Thr/Tyr_kinase_cat_dom"/>
</dbReference>
<evidence type="ECO:0000256" key="4">
    <source>
        <dbReference type="ARBA" id="ARBA00022553"/>
    </source>
</evidence>